<organism evidence="1 2">
    <name type="scientific">Pelomicrobium methylotrophicum</name>
    <dbReference type="NCBI Taxonomy" id="2602750"/>
    <lineage>
        <taxon>Bacteria</taxon>
        <taxon>Pseudomonadati</taxon>
        <taxon>Pseudomonadota</taxon>
        <taxon>Hydrogenophilia</taxon>
        <taxon>Hydrogenophilia incertae sedis</taxon>
        <taxon>Pelomicrobium</taxon>
    </lineage>
</organism>
<reference evidence="1 2" key="1">
    <citation type="submission" date="2019-08" db="EMBL/GenBank/DDBJ databases">
        <title>Pelomicrobium methylotrophicum gen. nov., sp. nov. a moderately thermophilic, facultatively anaerobic, lithoautotrophic and methylotrophic bacterium isolated from a terrestrial mud volcano.</title>
        <authorList>
            <person name="Slobodkina G.B."/>
            <person name="Merkel A.Y."/>
            <person name="Slobodkin A.I."/>
        </authorList>
    </citation>
    <scope>NUCLEOTIDE SEQUENCE [LARGE SCALE GENOMIC DNA]</scope>
    <source>
        <strain evidence="1 2">SM250</strain>
    </source>
</reference>
<gene>
    <name evidence="1" type="ORF">FR698_11935</name>
</gene>
<keyword evidence="2" id="KW-1185">Reference proteome</keyword>
<accession>A0A5C7ESN3</accession>
<dbReference type="AlphaFoldDB" id="A0A5C7ESN3"/>
<evidence type="ECO:0000313" key="1">
    <source>
        <dbReference type="EMBL" id="TXF11214.1"/>
    </source>
</evidence>
<dbReference type="OrthoDB" id="9988968at2"/>
<dbReference type="InParanoid" id="A0A5C7ESN3"/>
<protein>
    <submittedName>
        <fullName evidence="1">Uncharacterized protein</fullName>
    </submittedName>
</protein>
<name>A0A5C7ESN3_9PROT</name>
<dbReference type="Proteomes" id="UP000321201">
    <property type="component" value="Unassembled WGS sequence"/>
</dbReference>
<dbReference type="RefSeq" id="WP_147800425.1">
    <property type="nucleotide sequence ID" value="NZ_VPFL01000016.1"/>
</dbReference>
<comment type="caution">
    <text evidence="1">The sequence shown here is derived from an EMBL/GenBank/DDBJ whole genome shotgun (WGS) entry which is preliminary data.</text>
</comment>
<proteinExistence type="predicted"/>
<sequence length="66" mass="7609">MNQEELDLLDREERVFACFQTVIDLLNPAETTDVNRVGNLLDFLIEEYQAIREEMHRRIGGLDSGG</sequence>
<dbReference type="EMBL" id="VPFL01000016">
    <property type="protein sequence ID" value="TXF11214.1"/>
    <property type="molecule type" value="Genomic_DNA"/>
</dbReference>
<evidence type="ECO:0000313" key="2">
    <source>
        <dbReference type="Proteomes" id="UP000321201"/>
    </source>
</evidence>